<dbReference type="Proteomes" id="UP000327044">
    <property type="component" value="Unassembled WGS sequence"/>
</dbReference>
<dbReference type="PANTHER" id="PTHR21538:SF23">
    <property type="entry name" value="ANILLIN"/>
    <property type="match status" value="1"/>
</dbReference>
<dbReference type="EMBL" id="VVIM01000008">
    <property type="protein sequence ID" value="KAB0795610.1"/>
    <property type="molecule type" value="Genomic_DNA"/>
</dbReference>
<dbReference type="SUPFAM" id="SSF50729">
    <property type="entry name" value="PH domain-like"/>
    <property type="match status" value="1"/>
</dbReference>
<accession>A0A5N4AE61</accession>
<dbReference type="InParanoid" id="A0A5N4AE61"/>
<dbReference type="PROSITE" id="PS50003">
    <property type="entry name" value="PH_DOMAIN"/>
    <property type="match status" value="1"/>
</dbReference>
<dbReference type="GO" id="GO:0000281">
    <property type="term" value="P:mitotic cytokinesis"/>
    <property type="evidence" value="ECO:0007669"/>
    <property type="project" value="TreeGrafter"/>
</dbReference>
<keyword evidence="3" id="KW-1185">Reference proteome</keyword>
<dbReference type="InterPro" id="IPR012966">
    <property type="entry name" value="AHD"/>
</dbReference>
<dbReference type="PANTHER" id="PTHR21538">
    <property type="entry name" value="ANILLIN/RHOTEKIN RTKN"/>
    <property type="match status" value="1"/>
</dbReference>
<dbReference type="GO" id="GO:0031106">
    <property type="term" value="P:septin ring organization"/>
    <property type="evidence" value="ECO:0007669"/>
    <property type="project" value="TreeGrafter"/>
</dbReference>
<dbReference type="InterPro" id="IPR001849">
    <property type="entry name" value="PH_domain"/>
</dbReference>
<dbReference type="SMART" id="SM00233">
    <property type="entry name" value="PH"/>
    <property type="match status" value="1"/>
</dbReference>
<dbReference type="Pfam" id="PF00169">
    <property type="entry name" value="PH"/>
    <property type="match status" value="1"/>
</dbReference>
<dbReference type="GO" id="GO:0000915">
    <property type="term" value="P:actomyosin contractile ring assembly"/>
    <property type="evidence" value="ECO:0007669"/>
    <property type="project" value="TreeGrafter"/>
</dbReference>
<dbReference type="Gene3D" id="2.30.29.30">
    <property type="entry name" value="Pleckstrin-homology domain (PH domain)/Phosphotyrosine-binding domain (PTB)"/>
    <property type="match status" value="1"/>
</dbReference>
<dbReference type="InterPro" id="IPR051364">
    <property type="entry name" value="Cytokinesis/Rho-signaling"/>
</dbReference>
<dbReference type="GO" id="GO:0005826">
    <property type="term" value="C:actomyosin contractile ring"/>
    <property type="evidence" value="ECO:0007669"/>
    <property type="project" value="TreeGrafter"/>
</dbReference>
<protein>
    <recommendedName>
        <fullName evidence="1">PH domain-containing protein</fullName>
    </recommendedName>
</protein>
<evidence type="ECO:0000313" key="2">
    <source>
        <dbReference type="EMBL" id="KAB0795610.1"/>
    </source>
</evidence>
<dbReference type="OrthoDB" id="5915976at2759"/>
<sequence>MINTEQYCHLTSVIKLWIANCKCNRKRTMLLRMLYYLYYEKNQVLDEVSKFNFTNSIILEEKEIIQSDPHISLESSKITEDPIDTKVHNTHESSFKVRQLRRKDIRDYPESIRYKIQFFESMSSKQMSTDKSWSTNVGKLRTNTSVEVVARPPPVVVGMVLKQNSCEIDNCDTYSFDKRKSFQQSSVMSSKSKGNERFLVNILEPRTTKNPKKSTDINRSIITMDSQLYIKPHEDNATDEERDSVSESVRNLNEAIRELVHKAYDQSQILKQAAKAVDVCRRSKVFYNSIQRAEAERILLTASLKRAHYLHRIEKEELQYPSDSKNTADLTISNIKFPFNVEEIDSKRRYWYLVTCVTDRRFHVSSMLELNLKRSYLQLPEMYSFQGVSPDFKIKLHVYELNSDNADRRKPRRLHQKLKQKILHGAHFEATLEGKIRPAFKKCGWLELTINNLSQNVLTLNKKGDGTPLSVVHLSASAFSQALNLKHSGFLTIGAESNGHLVWDKNWCRLLNSVLHFWSNPSEESLNGYKLFIDLRHCVIIDIHNVCLRPNTLALEHTSLEQASRYYLSCDTLEEIDEWKRCITSILDTFKGWKALMYV</sequence>
<gene>
    <name evidence="2" type="ORF">PPYR_12449</name>
</gene>
<name>A0A5N4AE61_PHOPY</name>
<dbReference type="AlphaFoldDB" id="A0A5N4AE61"/>
<evidence type="ECO:0000313" key="3">
    <source>
        <dbReference type="Proteomes" id="UP000327044"/>
    </source>
</evidence>
<organism evidence="2 3">
    <name type="scientific">Photinus pyralis</name>
    <name type="common">Common eastern firefly</name>
    <name type="synonym">Lampyris pyralis</name>
    <dbReference type="NCBI Taxonomy" id="7054"/>
    <lineage>
        <taxon>Eukaryota</taxon>
        <taxon>Metazoa</taxon>
        <taxon>Ecdysozoa</taxon>
        <taxon>Arthropoda</taxon>
        <taxon>Hexapoda</taxon>
        <taxon>Insecta</taxon>
        <taxon>Pterygota</taxon>
        <taxon>Neoptera</taxon>
        <taxon>Endopterygota</taxon>
        <taxon>Coleoptera</taxon>
        <taxon>Polyphaga</taxon>
        <taxon>Elateriformia</taxon>
        <taxon>Elateroidea</taxon>
        <taxon>Lampyridae</taxon>
        <taxon>Lampyrinae</taxon>
        <taxon>Photinus</taxon>
    </lineage>
</organism>
<comment type="caution">
    <text evidence="2">The sequence shown here is derived from an EMBL/GenBank/DDBJ whole genome shotgun (WGS) entry which is preliminary data.</text>
</comment>
<evidence type="ECO:0000259" key="1">
    <source>
        <dbReference type="PROSITE" id="PS50003"/>
    </source>
</evidence>
<dbReference type="InterPro" id="IPR011993">
    <property type="entry name" value="PH-like_dom_sf"/>
</dbReference>
<feature type="domain" description="PH" evidence="1">
    <location>
        <begin position="484"/>
        <end position="588"/>
    </location>
</feature>
<dbReference type="Pfam" id="PF08174">
    <property type="entry name" value="Anillin"/>
    <property type="match status" value="1"/>
</dbReference>
<reference evidence="2 3" key="1">
    <citation type="journal article" date="2018" name="Elife">
        <title>Firefly genomes illuminate parallel origins of bioluminescence in beetles.</title>
        <authorList>
            <person name="Fallon T.R."/>
            <person name="Lower S.E."/>
            <person name="Chang C.H."/>
            <person name="Bessho-Uehara M."/>
            <person name="Martin G.J."/>
            <person name="Bewick A.J."/>
            <person name="Behringer M."/>
            <person name="Debat H.J."/>
            <person name="Wong I."/>
            <person name="Day J.C."/>
            <person name="Suvorov A."/>
            <person name="Silva C.J."/>
            <person name="Stanger-Hall K.F."/>
            <person name="Hall D.W."/>
            <person name="Schmitz R.J."/>
            <person name="Nelson D.R."/>
            <person name="Lewis S.M."/>
            <person name="Shigenobu S."/>
            <person name="Bybee S.M."/>
            <person name="Larracuente A.M."/>
            <person name="Oba Y."/>
            <person name="Weng J.K."/>
        </authorList>
    </citation>
    <scope>NUCLEOTIDE SEQUENCE [LARGE SCALE GENOMIC DNA]</scope>
    <source>
        <strain evidence="2">1611_PpyrPB1</strain>
        <tissue evidence="2">Whole body</tissue>
    </source>
</reference>
<proteinExistence type="predicted"/>